<protein>
    <submittedName>
        <fullName evidence="2">Uncharacterized protein</fullName>
    </submittedName>
</protein>
<evidence type="ECO:0000313" key="3">
    <source>
        <dbReference type="Proteomes" id="UP000183567"/>
    </source>
</evidence>
<dbReference type="AlphaFoldDB" id="A0A1J8QZZ0"/>
<keyword evidence="1" id="KW-0472">Membrane</keyword>
<dbReference type="EMBL" id="LVVM01003376">
    <property type="protein sequence ID" value="OJA15050.1"/>
    <property type="molecule type" value="Genomic_DNA"/>
</dbReference>
<evidence type="ECO:0000256" key="1">
    <source>
        <dbReference type="SAM" id="Phobius"/>
    </source>
</evidence>
<feature type="transmembrane region" description="Helical" evidence="1">
    <location>
        <begin position="6"/>
        <end position="26"/>
    </location>
</feature>
<comment type="caution">
    <text evidence="2">The sequence shown here is derived from an EMBL/GenBank/DDBJ whole genome shotgun (WGS) entry which is preliminary data.</text>
</comment>
<name>A0A1J8QZZ0_9AGAM</name>
<dbReference type="Proteomes" id="UP000183567">
    <property type="component" value="Unassembled WGS sequence"/>
</dbReference>
<keyword evidence="1" id="KW-0812">Transmembrane</keyword>
<gene>
    <name evidence="2" type="ORF">AZE42_05840</name>
</gene>
<evidence type="ECO:0000313" key="2">
    <source>
        <dbReference type="EMBL" id="OJA15050.1"/>
    </source>
</evidence>
<proteinExistence type="predicted"/>
<accession>A0A1J8QZZ0</accession>
<keyword evidence="3" id="KW-1185">Reference proteome</keyword>
<sequence length="27" mass="3095">MHSAFVSYVFDIPALALTILVYCILFF</sequence>
<reference evidence="2 3" key="1">
    <citation type="submission" date="2016-03" db="EMBL/GenBank/DDBJ databases">
        <title>Comparative genomics of the ectomycorrhizal sister species Rhizopogon vinicolor and Rhizopogon vesiculosus (Basidiomycota: Boletales) reveals a divergence of the mating type B locus.</title>
        <authorList>
            <person name="Mujic A.B."/>
            <person name="Kuo A."/>
            <person name="Tritt A."/>
            <person name="Lipzen A."/>
            <person name="Chen C."/>
            <person name="Johnson J."/>
            <person name="Sharma A."/>
            <person name="Barry K."/>
            <person name="Grigoriev I.V."/>
            <person name="Spatafora J.W."/>
        </authorList>
    </citation>
    <scope>NUCLEOTIDE SEQUENCE [LARGE SCALE GENOMIC DNA]</scope>
    <source>
        <strain evidence="2 3">AM-OR11-056</strain>
    </source>
</reference>
<organism evidence="2 3">
    <name type="scientific">Rhizopogon vesiculosus</name>
    <dbReference type="NCBI Taxonomy" id="180088"/>
    <lineage>
        <taxon>Eukaryota</taxon>
        <taxon>Fungi</taxon>
        <taxon>Dikarya</taxon>
        <taxon>Basidiomycota</taxon>
        <taxon>Agaricomycotina</taxon>
        <taxon>Agaricomycetes</taxon>
        <taxon>Agaricomycetidae</taxon>
        <taxon>Boletales</taxon>
        <taxon>Suillineae</taxon>
        <taxon>Rhizopogonaceae</taxon>
        <taxon>Rhizopogon</taxon>
    </lineage>
</organism>
<keyword evidence="1" id="KW-1133">Transmembrane helix</keyword>